<dbReference type="NCBIfam" id="TIGR01498">
    <property type="entry name" value="folK"/>
    <property type="match status" value="1"/>
</dbReference>
<evidence type="ECO:0000313" key="15">
    <source>
        <dbReference type="Proteomes" id="UP001500101"/>
    </source>
</evidence>
<dbReference type="InterPro" id="IPR000550">
    <property type="entry name" value="Hppk"/>
</dbReference>
<evidence type="ECO:0000256" key="3">
    <source>
        <dbReference type="ARBA" id="ARBA00013253"/>
    </source>
</evidence>
<dbReference type="PANTHER" id="PTHR43071">
    <property type="entry name" value="2-AMINO-4-HYDROXY-6-HYDROXYMETHYLDIHYDROPTERIDINE PYROPHOSPHOKINASE"/>
    <property type="match status" value="1"/>
</dbReference>
<accession>A0ABP7YGZ0</accession>
<evidence type="ECO:0000256" key="7">
    <source>
        <dbReference type="ARBA" id="ARBA00022777"/>
    </source>
</evidence>
<evidence type="ECO:0000256" key="11">
    <source>
        <dbReference type="ARBA" id="ARBA00029766"/>
    </source>
</evidence>
<keyword evidence="6" id="KW-0547">Nucleotide-binding</keyword>
<keyword evidence="7" id="KW-0418">Kinase</keyword>
<keyword evidence="8" id="KW-0067">ATP-binding</keyword>
<dbReference type="EC" id="2.7.6.3" evidence="3"/>
<keyword evidence="15" id="KW-1185">Reference proteome</keyword>
<dbReference type="Gene3D" id="3.30.70.560">
    <property type="entry name" value="7,8-Dihydro-6-hydroxymethylpterin-pyrophosphokinase HPPK"/>
    <property type="match status" value="1"/>
</dbReference>
<proteinExistence type="inferred from homology"/>
<evidence type="ECO:0000256" key="10">
    <source>
        <dbReference type="ARBA" id="ARBA00029409"/>
    </source>
</evidence>
<sequence>MNQVYVLLGANIGDPLNQLAQAREQISRKLGHIEQASSIYESEAWGEEDQPIFLNQVLLVESELSAEEFLQIALSIENDLGRIRFKKWGSRVIDIDMLYYNEEIIDSENLKIPHPFLHQRNFTLVPLVEISPQYIHPVLKKSNKDLLLGSKDQLLVNILKS</sequence>
<dbReference type="RefSeq" id="WP_344673585.1">
    <property type="nucleotide sequence ID" value="NZ_BAAAZI010000006.1"/>
</dbReference>
<protein>
    <recommendedName>
        <fullName evidence="4">2-amino-4-hydroxy-6-hydroxymethyldihydropteridine pyrophosphokinase</fullName>
        <ecNumber evidence="3">2.7.6.3</ecNumber>
    </recommendedName>
    <alternativeName>
        <fullName evidence="11">6-hydroxymethyl-7,8-dihydropterin pyrophosphokinase</fullName>
    </alternativeName>
    <alternativeName>
        <fullName evidence="12">7,8-dihydro-6-hydroxymethylpterin-pyrophosphokinase</fullName>
    </alternativeName>
</protein>
<evidence type="ECO:0000256" key="5">
    <source>
        <dbReference type="ARBA" id="ARBA00022679"/>
    </source>
</evidence>
<evidence type="ECO:0000256" key="9">
    <source>
        <dbReference type="ARBA" id="ARBA00022909"/>
    </source>
</evidence>
<comment type="function">
    <text evidence="10">Catalyzes the transfer of pyrophosphate from adenosine triphosphate (ATP) to 6-hydroxymethyl-7,8-dihydropterin, an enzymatic step in folate biosynthesis pathway.</text>
</comment>
<reference evidence="15" key="1">
    <citation type="journal article" date="2019" name="Int. J. Syst. Evol. Microbiol.">
        <title>The Global Catalogue of Microorganisms (GCM) 10K type strain sequencing project: providing services to taxonomists for standard genome sequencing and annotation.</title>
        <authorList>
            <consortium name="The Broad Institute Genomics Platform"/>
            <consortium name="The Broad Institute Genome Sequencing Center for Infectious Disease"/>
            <person name="Wu L."/>
            <person name="Ma J."/>
        </authorList>
    </citation>
    <scope>NUCLEOTIDE SEQUENCE [LARGE SCALE GENOMIC DNA]</scope>
    <source>
        <strain evidence="15">JCM 16704</strain>
    </source>
</reference>
<keyword evidence="9" id="KW-0289">Folate biosynthesis</keyword>
<dbReference type="SUPFAM" id="SSF55083">
    <property type="entry name" value="6-hydroxymethyl-7,8-dihydropterin pyrophosphokinase, HPPK"/>
    <property type="match status" value="1"/>
</dbReference>
<comment type="pathway">
    <text evidence="1">Cofactor biosynthesis; tetrahydrofolate biosynthesis; 2-amino-4-hydroxy-6-hydroxymethyl-7,8-dihydropteridine diphosphate from 7,8-dihydroneopterin triphosphate: step 4/4.</text>
</comment>
<evidence type="ECO:0000256" key="1">
    <source>
        <dbReference type="ARBA" id="ARBA00005051"/>
    </source>
</evidence>
<dbReference type="PROSITE" id="PS00794">
    <property type="entry name" value="HPPK"/>
    <property type="match status" value="1"/>
</dbReference>
<dbReference type="EMBL" id="BAAAZI010000006">
    <property type="protein sequence ID" value="GAA4136129.1"/>
    <property type="molecule type" value="Genomic_DNA"/>
</dbReference>
<gene>
    <name evidence="14" type="primary">folK</name>
    <name evidence="14" type="ORF">GCM10022216_10690</name>
</gene>
<dbReference type="PANTHER" id="PTHR43071:SF1">
    <property type="entry name" value="2-AMINO-4-HYDROXY-6-HYDROXYMETHYLDIHYDROPTERIDINE PYROPHOSPHOKINASE"/>
    <property type="match status" value="1"/>
</dbReference>
<dbReference type="Proteomes" id="UP001500101">
    <property type="component" value="Unassembled WGS sequence"/>
</dbReference>
<dbReference type="CDD" id="cd00483">
    <property type="entry name" value="HPPK"/>
    <property type="match status" value="1"/>
</dbReference>
<evidence type="ECO:0000259" key="13">
    <source>
        <dbReference type="PROSITE" id="PS00794"/>
    </source>
</evidence>
<evidence type="ECO:0000256" key="2">
    <source>
        <dbReference type="ARBA" id="ARBA00005810"/>
    </source>
</evidence>
<evidence type="ECO:0000256" key="12">
    <source>
        <dbReference type="ARBA" id="ARBA00033413"/>
    </source>
</evidence>
<dbReference type="Pfam" id="PF01288">
    <property type="entry name" value="HPPK"/>
    <property type="match status" value="1"/>
</dbReference>
<evidence type="ECO:0000256" key="8">
    <source>
        <dbReference type="ARBA" id="ARBA00022840"/>
    </source>
</evidence>
<name>A0ABP7YGZ0_9SPHI</name>
<comment type="caution">
    <text evidence="14">The sequence shown here is derived from an EMBL/GenBank/DDBJ whole genome shotgun (WGS) entry which is preliminary data.</text>
</comment>
<comment type="similarity">
    <text evidence="2">Belongs to the HPPK family.</text>
</comment>
<evidence type="ECO:0000256" key="4">
    <source>
        <dbReference type="ARBA" id="ARBA00016218"/>
    </source>
</evidence>
<feature type="domain" description="7,8-dihydro-6-hydroxymethylpterin-pyrophosphokinase" evidence="13">
    <location>
        <begin position="87"/>
        <end position="98"/>
    </location>
</feature>
<evidence type="ECO:0000313" key="14">
    <source>
        <dbReference type="EMBL" id="GAA4136129.1"/>
    </source>
</evidence>
<organism evidence="14 15">
    <name type="scientific">Sphingobacterium kyonggiense</name>
    <dbReference type="NCBI Taxonomy" id="714075"/>
    <lineage>
        <taxon>Bacteria</taxon>
        <taxon>Pseudomonadati</taxon>
        <taxon>Bacteroidota</taxon>
        <taxon>Sphingobacteriia</taxon>
        <taxon>Sphingobacteriales</taxon>
        <taxon>Sphingobacteriaceae</taxon>
        <taxon>Sphingobacterium</taxon>
    </lineage>
</organism>
<evidence type="ECO:0000256" key="6">
    <source>
        <dbReference type="ARBA" id="ARBA00022741"/>
    </source>
</evidence>
<keyword evidence="5" id="KW-0808">Transferase</keyword>
<dbReference type="InterPro" id="IPR035907">
    <property type="entry name" value="Hppk_sf"/>
</dbReference>